<dbReference type="Proteomes" id="UP001154078">
    <property type="component" value="Chromosome 9"/>
</dbReference>
<evidence type="ECO:0000313" key="3">
    <source>
        <dbReference type="EMBL" id="CAH0564114.1"/>
    </source>
</evidence>
<dbReference type="CDD" id="cd00317">
    <property type="entry name" value="cyclophilin"/>
    <property type="match status" value="1"/>
</dbReference>
<dbReference type="PANTHER" id="PTHR11071">
    <property type="entry name" value="PEPTIDYL-PROLYL CIS-TRANS ISOMERASE"/>
    <property type="match status" value="1"/>
</dbReference>
<feature type="compositionally biased region" description="Polar residues" evidence="1">
    <location>
        <begin position="381"/>
        <end position="394"/>
    </location>
</feature>
<evidence type="ECO:0000259" key="2">
    <source>
        <dbReference type="PROSITE" id="PS50072"/>
    </source>
</evidence>
<reference evidence="3" key="1">
    <citation type="submission" date="2021-12" db="EMBL/GenBank/DDBJ databases">
        <authorList>
            <person name="King R."/>
        </authorList>
    </citation>
    <scope>NUCLEOTIDE SEQUENCE</scope>
</reference>
<dbReference type="PRINTS" id="PR00153">
    <property type="entry name" value="CSAPPISMRASE"/>
</dbReference>
<dbReference type="PANTHER" id="PTHR11071:SF561">
    <property type="entry name" value="PEPTIDYL-PROLYL CIS-TRANS ISOMERASE D-RELATED"/>
    <property type="match status" value="1"/>
</dbReference>
<keyword evidence="4" id="KW-1185">Reference proteome</keyword>
<dbReference type="OrthoDB" id="408413at2759"/>
<dbReference type="GO" id="GO:0003755">
    <property type="term" value="F:peptidyl-prolyl cis-trans isomerase activity"/>
    <property type="evidence" value="ECO:0007669"/>
    <property type="project" value="InterPro"/>
</dbReference>
<dbReference type="SUPFAM" id="SSF50891">
    <property type="entry name" value="Cyclophilin-like"/>
    <property type="match status" value="1"/>
</dbReference>
<dbReference type="InterPro" id="IPR002130">
    <property type="entry name" value="Cyclophilin-type_PPIase_dom"/>
</dbReference>
<sequence>MDDDEDTPPVLHKFTVVGHMVNHGYQMSKYLVTKLHKSVPNYYQAPEIRPMFDLQWDEYILKMKRRHGGQLWSLTNNVAVFFDDQFIGDDEDLLTYLTTAYKINLTFNWQTLGIQEVNNQLMSITSRYRQLVYLTVAIDRKIIGSMLFELYNDLVPNTCENFIKKCENIGEKGYAGKKIHRIVKGSWIQCAGWCWDAQDQRCENYKVPHDRRGVLGMCNAGRHRDNTAQFFISLDPAQWMSYRYVAFGQLLQGNYILKQIENVATKNEQPLLNIEIIRAGEFKMYPSKDETDLISPQVFRTLDFQEDLQNIFVSEPPSLFDLSKYQQGMYCMHTDLKSHMPFVYLPDLLMKYMEEIEEPQEGDHEQDSSTPLTPCSEYQPVFQSSSSNNSLVTL</sequence>
<evidence type="ECO:0000256" key="1">
    <source>
        <dbReference type="SAM" id="MobiDB-lite"/>
    </source>
</evidence>
<dbReference type="EMBL" id="OV121140">
    <property type="protein sequence ID" value="CAH0564114.1"/>
    <property type="molecule type" value="Genomic_DNA"/>
</dbReference>
<dbReference type="InterPro" id="IPR029000">
    <property type="entry name" value="Cyclophilin-like_dom_sf"/>
</dbReference>
<feature type="domain" description="PPIase cyclophilin-type" evidence="2">
    <location>
        <begin position="133"/>
        <end position="281"/>
    </location>
</feature>
<evidence type="ECO:0000313" key="4">
    <source>
        <dbReference type="Proteomes" id="UP001154078"/>
    </source>
</evidence>
<proteinExistence type="predicted"/>
<dbReference type="Gene3D" id="2.40.100.10">
    <property type="entry name" value="Cyclophilin-like"/>
    <property type="match status" value="1"/>
</dbReference>
<gene>
    <name evidence="3" type="ORF">MELIAE_LOCUS12737</name>
</gene>
<dbReference type="PROSITE" id="PS50072">
    <property type="entry name" value="CSA_PPIASE_2"/>
    <property type="match status" value="1"/>
</dbReference>
<organism evidence="3 4">
    <name type="scientific">Brassicogethes aeneus</name>
    <name type="common">Rape pollen beetle</name>
    <name type="synonym">Meligethes aeneus</name>
    <dbReference type="NCBI Taxonomy" id="1431903"/>
    <lineage>
        <taxon>Eukaryota</taxon>
        <taxon>Metazoa</taxon>
        <taxon>Ecdysozoa</taxon>
        <taxon>Arthropoda</taxon>
        <taxon>Hexapoda</taxon>
        <taxon>Insecta</taxon>
        <taxon>Pterygota</taxon>
        <taxon>Neoptera</taxon>
        <taxon>Endopterygota</taxon>
        <taxon>Coleoptera</taxon>
        <taxon>Polyphaga</taxon>
        <taxon>Cucujiformia</taxon>
        <taxon>Nitidulidae</taxon>
        <taxon>Meligethinae</taxon>
        <taxon>Brassicogethes</taxon>
    </lineage>
</organism>
<dbReference type="AlphaFoldDB" id="A0A9P0BH06"/>
<protein>
    <recommendedName>
        <fullName evidence="2">PPIase cyclophilin-type domain-containing protein</fullName>
    </recommendedName>
</protein>
<dbReference type="GO" id="GO:0005737">
    <property type="term" value="C:cytoplasm"/>
    <property type="evidence" value="ECO:0007669"/>
    <property type="project" value="TreeGrafter"/>
</dbReference>
<dbReference type="Pfam" id="PF00160">
    <property type="entry name" value="Pro_isomerase"/>
    <property type="match status" value="1"/>
</dbReference>
<feature type="region of interest" description="Disordered" evidence="1">
    <location>
        <begin position="358"/>
        <end position="394"/>
    </location>
</feature>
<name>A0A9P0BH06_BRAAE</name>
<accession>A0A9P0BH06</accession>